<name>A0ACB7U3U8_DIOAL</name>
<accession>A0ACB7U3U8</accession>
<sequence>MKLHRCSGSTSIGHTRASKKIESVTLLRETITIRMRGYINTQEVLKWTEISHQEGLTQFLFYKCNVSRIITSKDHVIHIQKKNGSASRGGMYEHGWIMYTRSKTCSLNNCTKSLKPCTWSLFETIESTTKTTD</sequence>
<gene>
    <name evidence="1" type="ORF">IHE45_19G176800</name>
</gene>
<evidence type="ECO:0000313" key="2">
    <source>
        <dbReference type="Proteomes" id="UP000827976"/>
    </source>
</evidence>
<protein>
    <submittedName>
        <fullName evidence="1">Uncharacterized protein</fullName>
    </submittedName>
</protein>
<proteinExistence type="predicted"/>
<dbReference type="EMBL" id="CM037029">
    <property type="protein sequence ID" value="KAH7654991.1"/>
    <property type="molecule type" value="Genomic_DNA"/>
</dbReference>
<dbReference type="Proteomes" id="UP000827976">
    <property type="component" value="Chromosome 19"/>
</dbReference>
<evidence type="ECO:0000313" key="1">
    <source>
        <dbReference type="EMBL" id="KAH7654991.1"/>
    </source>
</evidence>
<organism evidence="1 2">
    <name type="scientific">Dioscorea alata</name>
    <name type="common">Purple yam</name>
    <dbReference type="NCBI Taxonomy" id="55571"/>
    <lineage>
        <taxon>Eukaryota</taxon>
        <taxon>Viridiplantae</taxon>
        <taxon>Streptophyta</taxon>
        <taxon>Embryophyta</taxon>
        <taxon>Tracheophyta</taxon>
        <taxon>Spermatophyta</taxon>
        <taxon>Magnoliopsida</taxon>
        <taxon>Liliopsida</taxon>
        <taxon>Dioscoreales</taxon>
        <taxon>Dioscoreaceae</taxon>
        <taxon>Dioscorea</taxon>
    </lineage>
</organism>
<keyword evidence="2" id="KW-1185">Reference proteome</keyword>
<reference evidence="2" key="1">
    <citation type="journal article" date="2022" name="Nat. Commun.">
        <title>Chromosome evolution and the genetic basis of agronomically important traits in greater yam.</title>
        <authorList>
            <person name="Bredeson J.V."/>
            <person name="Lyons J.B."/>
            <person name="Oniyinde I.O."/>
            <person name="Okereke N.R."/>
            <person name="Kolade O."/>
            <person name="Nnabue I."/>
            <person name="Nwadili C.O."/>
            <person name="Hribova E."/>
            <person name="Parker M."/>
            <person name="Nwogha J."/>
            <person name="Shu S."/>
            <person name="Carlson J."/>
            <person name="Kariba R."/>
            <person name="Muthemba S."/>
            <person name="Knop K."/>
            <person name="Barton G.J."/>
            <person name="Sherwood A.V."/>
            <person name="Lopez-Montes A."/>
            <person name="Asiedu R."/>
            <person name="Jamnadass R."/>
            <person name="Muchugi A."/>
            <person name="Goodstein D."/>
            <person name="Egesi C.N."/>
            <person name="Featherston J."/>
            <person name="Asfaw A."/>
            <person name="Simpson G.G."/>
            <person name="Dolezel J."/>
            <person name="Hendre P.S."/>
            <person name="Van Deynze A."/>
            <person name="Kumar P.L."/>
            <person name="Obidiegwu J.E."/>
            <person name="Bhattacharjee R."/>
            <person name="Rokhsar D.S."/>
        </authorList>
    </citation>
    <scope>NUCLEOTIDE SEQUENCE [LARGE SCALE GENOMIC DNA]</scope>
    <source>
        <strain evidence="2">cv. TDa95/00328</strain>
    </source>
</reference>
<comment type="caution">
    <text evidence="1">The sequence shown here is derived from an EMBL/GenBank/DDBJ whole genome shotgun (WGS) entry which is preliminary data.</text>
</comment>